<proteinExistence type="predicted"/>
<dbReference type="Proteomes" id="UP000800038">
    <property type="component" value="Unassembled WGS sequence"/>
</dbReference>
<reference evidence="1" key="1">
    <citation type="journal article" date="2020" name="Stud. Mycol.">
        <title>101 Dothideomycetes genomes: a test case for predicting lifestyles and emergence of pathogens.</title>
        <authorList>
            <person name="Haridas S."/>
            <person name="Albert R."/>
            <person name="Binder M."/>
            <person name="Bloem J."/>
            <person name="Labutti K."/>
            <person name="Salamov A."/>
            <person name="Andreopoulos B."/>
            <person name="Baker S."/>
            <person name="Barry K."/>
            <person name="Bills G."/>
            <person name="Bluhm B."/>
            <person name="Cannon C."/>
            <person name="Castanera R."/>
            <person name="Culley D."/>
            <person name="Daum C."/>
            <person name="Ezra D."/>
            <person name="Gonzalez J."/>
            <person name="Henrissat B."/>
            <person name="Kuo A."/>
            <person name="Liang C."/>
            <person name="Lipzen A."/>
            <person name="Lutzoni F."/>
            <person name="Magnuson J."/>
            <person name="Mondo S."/>
            <person name="Nolan M."/>
            <person name="Ohm R."/>
            <person name="Pangilinan J."/>
            <person name="Park H.-J."/>
            <person name="Ramirez L."/>
            <person name="Alfaro M."/>
            <person name="Sun H."/>
            <person name="Tritt A."/>
            <person name="Yoshinaga Y."/>
            <person name="Zwiers L.-H."/>
            <person name="Turgeon B."/>
            <person name="Goodwin S."/>
            <person name="Spatafora J."/>
            <person name="Crous P."/>
            <person name="Grigoriev I."/>
        </authorList>
    </citation>
    <scope>NUCLEOTIDE SEQUENCE</scope>
    <source>
        <strain evidence="1">CBS 161.51</strain>
    </source>
</reference>
<keyword evidence="2" id="KW-1185">Reference proteome</keyword>
<protein>
    <recommendedName>
        <fullName evidence="3">Methyltransferase type 11 domain-containing protein</fullName>
    </recommendedName>
</protein>
<evidence type="ECO:0008006" key="3">
    <source>
        <dbReference type="Google" id="ProtNLM"/>
    </source>
</evidence>
<dbReference type="PANTHER" id="PTHR35897">
    <property type="entry name" value="METHYLTRANSFERASE AUSD"/>
    <property type="match status" value="1"/>
</dbReference>
<gene>
    <name evidence="1" type="ORF">EJ02DRAFT_501100</name>
</gene>
<evidence type="ECO:0000313" key="1">
    <source>
        <dbReference type="EMBL" id="KAF1944890.1"/>
    </source>
</evidence>
<name>A0A6A5SY51_9PLEO</name>
<dbReference type="InterPro" id="IPR051654">
    <property type="entry name" value="Meroterpenoid_MTases"/>
</dbReference>
<dbReference type="OrthoDB" id="2094832at2759"/>
<dbReference type="PANTHER" id="PTHR35897:SF2">
    <property type="entry name" value="METHYLTRANSFERASE DOMAIN-CONTAINING PROTEIN"/>
    <property type="match status" value="1"/>
</dbReference>
<sequence length="206" mass="23968">MPAVATKPISDPIVTKKPSKDFPWWLENIDHKITPEVQHVLETYSSVRPEDVSTHIYAIVNGLQYADYDISRTCYSGNLFGNDIVNHWDLGYEFFNDEDRFHMKKIHGQVDIVSIVHVLHQWDWDTQVLACKELVKFSKSGSLKEFTLHDAETFQRMWDVVGEETGTKWSMEAAIVPWKELAYRDEDIAYIGSDFALLRFLVTRVR</sequence>
<dbReference type="EMBL" id="ML976013">
    <property type="protein sequence ID" value="KAF1944890.1"/>
    <property type="molecule type" value="Genomic_DNA"/>
</dbReference>
<organism evidence="1 2">
    <name type="scientific">Clathrospora elynae</name>
    <dbReference type="NCBI Taxonomy" id="706981"/>
    <lineage>
        <taxon>Eukaryota</taxon>
        <taxon>Fungi</taxon>
        <taxon>Dikarya</taxon>
        <taxon>Ascomycota</taxon>
        <taxon>Pezizomycotina</taxon>
        <taxon>Dothideomycetes</taxon>
        <taxon>Pleosporomycetidae</taxon>
        <taxon>Pleosporales</taxon>
        <taxon>Diademaceae</taxon>
        <taxon>Clathrospora</taxon>
    </lineage>
</organism>
<accession>A0A6A5SY51</accession>
<dbReference type="AlphaFoldDB" id="A0A6A5SY51"/>
<evidence type="ECO:0000313" key="2">
    <source>
        <dbReference type="Proteomes" id="UP000800038"/>
    </source>
</evidence>